<dbReference type="RefSeq" id="WP_148973569.1">
    <property type="nucleotide sequence ID" value="NZ_VTER01000002.1"/>
</dbReference>
<dbReference type="AlphaFoldDB" id="A0A5D4RIA2"/>
<dbReference type="Pfam" id="PF12686">
    <property type="entry name" value="DUF3800"/>
    <property type="match status" value="1"/>
</dbReference>
<evidence type="ECO:0000313" key="2">
    <source>
        <dbReference type="Proteomes" id="UP000322139"/>
    </source>
</evidence>
<dbReference type="Proteomes" id="UP000322139">
    <property type="component" value="Unassembled WGS sequence"/>
</dbReference>
<accession>A0A5D4RIA2</accession>
<organism evidence="1 2">
    <name type="scientific">Bacillus infantis</name>
    <dbReference type="NCBI Taxonomy" id="324767"/>
    <lineage>
        <taxon>Bacteria</taxon>
        <taxon>Bacillati</taxon>
        <taxon>Bacillota</taxon>
        <taxon>Bacilli</taxon>
        <taxon>Bacillales</taxon>
        <taxon>Bacillaceae</taxon>
        <taxon>Bacillus</taxon>
    </lineage>
</organism>
<evidence type="ECO:0008006" key="3">
    <source>
        <dbReference type="Google" id="ProtNLM"/>
    </source>
</evidence>
<proteinExistence type="predicted"/>
<protein>
    <recommendedName>
        <fullName evidence="3">DUF3800 domain-containing protein</fullName>
    </recommendedName>
</protein>
<name>A0A5D4RIA2_9BACI</name>
<sequence>MEYGVIREQAVNLYKNIDTTLNFDVKYSFYYDETNNYRVFRIKDGKLNFDKNKDFVLGGIAIEENFPNIYEDFIELKRILIQPTLDEVKFIYVCGRGSDFLKCISSKKIRYFLSWLLEKDIYIHFQMLDNLYYSLVDIIDSLVTFNILEETNYYKTLLYRFVYSNTNSFIKIFEKHKYPNISKSSSVSFYEDIIQCIKDTNYNSPESLIEKNALIYLINKNKMKEPTLLLNNTDLLFINEYKLLYERNIYMFNQSKHYFDEETEVQKQMNPIYLNKKLLNNYKFKKSHEDIYIQLSDVIVGLLGKLFEFIKPINNSEIKYVFDSLHSYQKEGLELLIKLLHKSYQKNGALRNSSMNLDLNYKFDVLMRYDRI</sequence>
<reference evidence="1 2" key="1">
    <citation type="submission" date="2019-08" db="EMBL/GenBank/DDBJ databases">
        <title>Bacillus genomes from the desert of Cuatro Cienegas, Coahuila.</title>
        <authorList>
            <person name="Olmedo-Alvarez G."/>
        </authorList>
    </citation>
    <scope>NUCLEOTIDE SEQUENCE [LARGE SCALE GENOMIC DNA]</scope>
    <source>
        <strain evidence="1 2">CH446_14T</strain>
    </source>
</reference>
<gene>
    <name evidence="1" type="ORF">FZD51_03910</name>
</gene>
<evidence type="ECO:0000313" key="1">
    <source>
        <dbReference type="EMBL" id="TYS51193.1"/>
    </source>
</evidence>
<dbReference type="EMBL" id="VTER01000002">
    <property type="protein sequence ID" value="TYS51193.1"/>
    <property type="molecule type" value="Genomic_DNA"/>
</dbReference>
<dbReference type="InterPro" id="IPR024524">
    <property type="entry name" value="DUF3800"/>
</dbReference>
<comment type="caution">
    <text evidence="1">The sequence shown here is derived from an EMBL/GenBank/DDBJ whole genome shotgun (WGS) entry which is preliminary data.</text>
</comment>